<evidence type="ECO:0000256" key="7">
    <source>
        <dbReference type="ARBA" id="ARBA00022898"/>
    </source>
</evidence>
<dbReference type="Pfam" id="PF00266">
    <property type="entry name" value="Aminotran_5"/>
    <property type="match status" value="1"/>
</dbReference>
<dbReference type="InterPro" id="IPR000192">
    <property type="entry name" value="Aminotrans_V_dom"/>
</dbReference>
<dbReference type="GO" id="GO:0004648">
    <property type="term" value="F:O-phospho-L-serine:2-oxoglutarate aminotransferase activity"/>
    <property type="evidence" value="ECO:0007669"/>
    <property type="project" value="UniProtKB-UniRule"/>
</dbReference>
<feature type="binding site" evidence="12">
    <location>
        <position position="173"/>
    </location>
    <ligand>
        <name>pyridoxal 5'-phosphate</name>
        <dbReference type="ChEBI" id="CHEBI:597326"/>
    </ligand>
</feature>
<evidence type="ECO:0000256" key="10">
    <source>
        <dbReference type="ARBA" id="ARBA00047630"/>
    </source>
</evidence>
<dbReference type="InterPro" id="IPR015421">
    <property type="entry name" value="PyrdxlP-dep_Trfase_major"/>
</dbReference>
<comment type="caution">
    <text evidence="12">Lacks conserved residue(s) required for the propagation of feature annotation.</text>
</comment>
<name>A0A4U1IVB1_9BACT</name>
<evidence type="ECO:0000256" key="1">
    <source>
        <dbReference type="ARBA" id="ARBA00004915"/>
    </source>
</evidence>
<comment type="pathway">
    <text evidence="2 12">Amino-acid biosynthesis; L-serine biosynthesis; L-serine from 3-phospho-D-glycerate: step 2/3.</text>
</comment>
<feature type="binding site" evidence="12">
    <location>
        <position position="102"/>
    </location>
    <ligand>
        <name>pyridoxal 5'-phosphate</name>
        <dbReference type="ChEBI" id="CHEBI:597326"/>
    </ligand>
</feature>
<comment type="catalytic activity">
    <reaction evidence="10 12">
        <text>4-(phosphooxy)-L-threonine + 2-oxoglutarate = (R)-3-hydroxy-2-oxo-4-phosphooxybutanoate + L-glutamate</text>
        <dbReference type="Rhea" id="RHEA:16573"/>
        <dbReference type="ChEBI" id="CHEBI:16810"/>
        <dbReference type="ChEBI" id="CHEBI:29985"/>
        <dbReference type="ChEBI" id="CHEBI:58452"/>
        <dbReference type="ChEBI" id="CHEBI:58538"/>
        <dbReference type="EC" id="2.6.1.52"/>
    </reaction>
</comment>
<dbReference type="EMBL" id="SSMQ01000068">
    <property type="protein sequence ID" value="TKC98424.1"/>
    <property type="molecule type" value="Genomic_DNA"/>
</dbReference>
<keyword evidence="12" id="KW-0963">Cytoplasm</keyword>
<protein>
    <recommendedName>
        <fullName evidence="12">Phosphoserine aminotransferase</fullName>
        <ecNumber evidence="12">2.6.1.52</ecNumber>
    </recommendedName>
    <alternativeName>
        <fullName evidence="12">Phosphohydroxythreonine aminotransferase</fullName>
        <shortName evidence="12">PSAT</shortName>
    </alternativeName>
</protein>
<dbReference type="UniPathway" id="UPA00135">
    <property type="reaction ID" value="UER00197"/>
</dbReference>
<dbReference type="FunFam" id="3.90.1150.10:FF:000006">
    <property type="entry name" value="Phosphoserine aminotransferase"/>
    <property type="match status" value="1"/>
</dbReference>
<comment type="similarity">
    <text evidence="3 12">Belongs to the class-V pyridoxal-phosphate-dependent aminotransferase family. SerC subfamily.</text>
</comment>
<feature type="binding site" evidence="12">
    <location>
        <begin position="76"/>
        <end position="77"/>
    </location>
    <ligand>
        <name>pyridoxal 5'-phosphate</name>
        <dbReference type="ChEBI" id="CHEBI:597326"/>
    </ligand>
</feature>
<evidence type="ECO:0000256" key="8">
    <source>
        <dbReference type="ARBA" id="ARBA00023096"/>
    </source>
</evidence>
<reference evidence="14 15" key="1">
    <citation type="submission" date="2019-04" db="EMBL/GenBank/DDBJ databases">
        <authorList>
            <person name="Li Y."/>
            <person name="Wang J."/>
        </authorList>
    </citation>
    <scope>NUCLEOTIDE SEQUENCE [LARGE SCALE GENOMIC DNA]</scope>
    <source>
        <strain evidence="14 15">DSM 14668</strain>
    </source>
</reference>
<evidence type="ECO:0000256" key="11">
    <source>
        <dbReference type="ARBA" id="ARBA00049007"/>
    </source>
</evidence>
<comment type="pathway">
    <text evidence="1 12">Cofactor biosynthesis; pyridoxine 5'-phosphate biosynthesis; pyridoxine 5'-phosphate from D-erythrose 4-phosphate: step 3/5.</text>
</comment>
<keyword evidence="15" id="KW-1185">Reference proteome</keyword>
<keyword evidence="4 12" id="KW-0032">Aminotransferase</keyword>
<dbReference type="InterPro" id="IPR022278">
    <property type="entry name" value="Pser_aminoTfrase"/>
</dbReference>
<dbReference type="RefSeq" id="WP_136934600.1">
    <property type="nucleotide sequence ID" value="NZ_SSMQ01000068.1"/>
</dbReference>
<comment type="catalytic activity">
    <reaction evidence="11 12">
        <text>O-phospho-L-serine + 2-oxoglutarate = 3-phosphooxypyruvate + L-glutamate</text>
        <dbReference type="Rhea" id="RHEA:14329"/>
        <dbReference type="ChEBI" id="CHEBI:16810"/>
        <dbReference type="ChEBI" id="CHEBI:18110"/>
        <dbReference type="ChEBI" id="CHEBI:29985"/>
        <dbReference type="ChEBI" id="CHEBI:57524"/>
        <dbReference type="EC" id="2.6.1.52"/>
    </reaction>
</comment>
<dbReference type="InterPro" id="IPR015424">
    <property type="entry name" value="PyrdxlP-dep_Trfase"/>
</dbReference>
<evidence type="ECO:0000256" key="12">
    <source>
        <dbReference type="HAMAP-Rule" id="MF_00160"/>
    </source>
</evidence>
<feature type="binding site" evidence="12">
    <location>
        <position position="42"/>
    </location>
    <ligand>
        <name>L-glutamate</name>
        <dbReference type="ChEBI" id="CHEBI:29985"/>
    </ligand>
</feature>
<evidence type="ECO:0000256" key="3">
    <source>
        <dbReference type="ARBA" id="ARBA00006904"/>
    </source>
</evidence>
<feature type="binding site" evidence="12">
    <location>
        <position position="196"/>
    </location>
    <ligand>
        <name>pyridoxal 5'-phosphate</name>
        <dbReference type="ChEBI" id="CHEBI:597326"/>
    </ligand>
</feature>
<comment type="cofactor">
    <cofactor evidence="12">
        <name>pyridoxal 5'-phosphate</name>
        <dbReference type="ChEBI" id="CHEBI:597326"/>
    </cofactor>
    <text evidence="12">Binds 1 pyridoxal phosphate per subunit.</text>
</comment>
<feature type="modified residue" description="N6-(pyridoxal phosphate)lysine" evidence="12">
    <location>
        <position position="197"/>
    </location>
</feature>
<dbReference type="PANTHER" id="PTHR43247:SF1">
    <property type="entry name" value="PHOSPHOSERINE AMINOTRANSFERASE"/>
    <property type="match status" value="1"/>
</dbReference>
<keyword evidence="7 12" id="KW-0663">Pyridoxal phosphate</keyword>
<keyword evidence="8 12" id="KW-0664">Pyridoxine biosynthesis</keyword>
<feature type="binding site" evidence="12">
    <location>
        <begin position="238"/>
        <end position="239"/>
    </location>
    <ligand>
        <name>pyridoxal 5'-phosphate</name>
        <dbReference type="ChEBI" id="CHEBI:597326"/>
    </ligand>
</feature>
<dbReference type="FunFam" id="3.40.640.10:FF:000010">
    <property type="entry name" value="Phosphoserine aminotransferase"/>
    <property type="match status" value="1"/>
</dbReference>
<dbReference type="NCBIfam" id="NF003764">
    <property type="entry name" value="PRK05355.1"/>
    <property type="match status" value="1"/>
</dbReference>
<dbReference type="Gene3D" id="3.40.640.10">
    <property type="entry name" value="Type I PLP-dependent aspartate aminotransferase-like (Major domain)"/>
    <property type="match status" value="1"/>
</dbReference>
<evidence type="ECO:0000313" key="15">
    <source>
        <dbReference type="Proteomes" id="UP000309215"/>
    </source>
</evidence>
<feature type="binding site" evidence="12">
    <location>
        <position position="153"/>
    </location>
    <ligand>
        <name>pyridoxal 5'-phosphate</name>
        <dbReference type="ChEBI" id="CHEBI:597326"/>
    </ligand>
</feature>
<comment type="caution">
    <text evidence="14">The sequence shown here is derived from an EMBL/GenBank/DDBJ whole genome shotgun (WGS) entry which is preliminary data.</text>
</comment>
<dbReference type="EC" id="2.6.1.52" evidence="12"/>
<dbReference type="OrthoDB" id="9809412at2"/>
<evidence type="ECO:0000259" key="13">
    <source>
        <dbReference type="Pfam" id="PF00266"/>
    </source>
</evidence>
<feature type="domain" description="Aminotransferase class V" evidence="13">
    <location>
        <begin position="5"/>
        <end position="350"/>
    </location>
</feature>
<dbReference type="HAMAP" id="MF_00160">
    <property type="entry name" value="SerC_aminotrans_5"/>
    <property type="match status" value="1"/>
</dbReference>
<dbReference type="PANTHER" id="PTHR43247">
    <property type="entry name" value="PHOSPHOSERINE AMINOTRANSFERASE"/>
    <property type="match status" value="1"/>
</dbReference>
<dbReference type="GO" id="GO:0008615">
    <property type="term" value="P:pyridoxine biosynthetic process"/>
    <property type="evidence" value="ECO:0007669"/>
    <property type="project" value="UniProtKB-UniRule"/>
</dbReference>
<evidence type="ECO:0000256" key="5">
    <source>
        <dbReference type="ARBA" id="ARBA00022605"/>
    </source>
</evidence>
<dbReference type="UniPathway" id="UPA00244">
    <property type="reaction ID" value="UER00311"/>
</dbReference>
<organism evidence="14 15">
    <name type="scientific">Polyangium fumosum</name>
    <dbReference type="NCBI Taxonomy" id="889272"/>
    <lineage>
        <taxon>Bacteria</taxon>
        <taxon>Pseudomonadati</taxon>
        <taxon>Myxococcota</taxon>
        <taxon>Polyangia</taxon>
        <taxon>Polyangiales</taxon>
        <taxon>Polyangiaceae</taxon>
        <taxon>Polyangium</taxon>
    </lineage>
</organism>
<dbReference type="NCBIfam" id="TIGR01364">
    <property type="entry name" value="serC_1"/>
    <property type="match status" value="1"/>
</dbReference>
<comment type="function">
    <text evidence="12">Catalyzes the reversible conversion of 3-phosphohydroxypyruvate to phosphoserine and of 3-hydroxy-2-oxo-4-phosphonooxybutanoate to phosphohydroxythreonine.</text>
</comment>
<keyword evidence="9 12" id="KW-0718">Serine biosynthesis</keyword>
<dbReference type="GO" id="GO:0005737">
    <property type="term" value="C:cytoplasm"/>
    <property type="evidence" value="ECO:0007669"/>
    <property type="project" value="UniProtKB-SubCell"/>
</dbReference>
<proteinExistence type="inferred from homology"/>
<evidence type="ECO:0000256" key="4">
    <source>
        <dbReference type="ARBA" id="ARBA00022576"/>
    </source>
</evidence>
<dbReference type="Proteomes" id="UP000309215">
    <property type="component" value="Unassembled WGS sequence"/>
</dbReference>
<dbReference type="Gene3D" id="3.90.1150.10">
    <property type="entry name" value="Aspartate Aminotransferase, domain 1"/>
    <property type="match status" value="1"/>
</dbReference>
<evidence type="ECO:0000256" key="2">
    <source>
        <dbReference type="ARBA" id="ARBA00005099"/>
    </source>
</evidence>
<keyword evidence="5 12" id="KW-0028">Amino-acid biosynthesis</keyword>
<comment type="subunit">
    <text evidence="12">Homodimer.</text>
</comment>
<dbReference type="AlphaFoldDB" id="A0A4U1IVB1"/>
<dbReference type="PIRSF" id="PIRSF000525">
    <property type="entry name" value="SerC"/>
    <property type="match status" value="1"/>
</dbReference>
<comment type="subcellular location">
    <subcellularLocation>
        <location evidence="12">Cytoplasm</location>
    </subcellularLocation>
</comment>
<evidence type="ECO:0000256" key="6">
    <source>
        <dbReference type="ARBA" id="ARBA00022679"/>
    </source>
</evidence>
<dbReference type="GO" id="GO:0006564">
    <property type="term" value="P:L-serine biosynthetic process"/>
    <property type="evidence" value="ECO:0007669"/>
    <property type="project" value="UniProtKB-UniRule"/>
</dbReference>
<dbReference type="GO" id="GO:0030170">
    <property type="term" value="F:pyridoxal phosphate binding"/>
    <property type="evidence" value="ECO:0007669"/>
    <property type="project" value="UniProtKB-UniRule"/>
</dbReference>
<accession>A0A4U1IVB1</accession>
<evidence type="ECO:0000256" key="9">
    <source>
        <dbReference type="ARBA" id="ARBA00023299"/>
    </source>
</evidence>
<dbReference type="InterPro" id="IPR015422">
    <property type="entry name" value="PyrdxlP-dep_Trfase_small"/>
</dbReference>
<gene>
    <name evidence="12 14" type="primary">serC</name>
    <name evidence="14" type="ORF">E8A74_41125</name>
</gene>
<dbReference type="SUPFAM" id="SSF53383">
    <property type="entry name" value="PLP-dependent transferases"/>
    <property type="match status" value="1"/>
</dbReference>
<keyword evidence="6 12" id="KW-0808">Transferase</keyword>
<evidence type="ECO:0000313" key="14">
    <source>
        <dbReference type="EMBL" id="TKC98424.1"/>
    </source>
</evidence>
<sequence>MARVHNFNAGPAALPLAALERAQRELLDFEGTGMSIIEHSHRGKAFEGVHDEALSLFRELLAIPDDYHVLFLQGGASHQFAMVPLNLLPPGKSADYVLTGGWSEKAYEEAGRIGTVRVAATTAEGKRYTRIPRQNELSLDPSAAYVHITTNNTLFGTQWHDVPVAGDVPLVADMSSDFLWRPIDVRRYALIYAGAQKNIGPSGVTVVVARKDLVENSRKDIPKIFQYRTHAENNSLYNTPPTFAIYLMRNVLAVAKELGGLPEIERKNRAKAGLLYGTLDELSGFYRAPVERESRSVMNVVFRLPTEELEKRFVAEAAKQGMVGLAGHRVTGGIRVSLYNAVELASVEALVRFMKDFAKQSG</sequence>